<accession>A9CWM7</accession>
<dbReference type="PANTHER" id="PTHR46997">
    <property type="entry name" value="LOW AFFINITY TRYPTOPHAN PERMEASE-RELATED"/>
    <property type="match status" value="1"/>
</dbReference>
<organism evidence="10 11">
    <name type="scientific">Shewanella benthica KT99</name>
    <dbReference type="NCBI Taxonomy" id="314608"/>
    <lineage>
        <taxon>Bacteria</taxon>
        <taxon>Pseudomonadati</taxon>
        <taxon>Pseudomonadota</taxon>
        <taxon>Gammaproteobacteria</taxon>
        <taxon>Alteromonadales</taxon>
        <taxon>Shewanellaceae</taxon>
        <taxon>Shewanella</taxon>
    </lineage>
</organism>
<keyword evidence="7 9" id="KW-1133">Transmembrane helix</keyword>
<proteinExistence type="predicted"/>
<dbReference type="GO" id="GO:0015173">
    <property type="term" value="F:aromatic amino acid transmembrane transporter activity"/>
    <property type="evidence" value="ECO:0007669"/>
    <property type="project" value="InterPro"/>
</dbReference>
<feature type="transmembrane region" description="Helical" evidence="9">
    <location>
        <begin position="6"/>
        <end position="28"/>
    </location>
</feature>
<name>A9CWM7_9GAMM</name>
<keyword evidence="8 9" id="KW-0472">Membrane</keyword>
<dbReference type="Pfam" id="PF03222">
    <property type="entry name" value="Trp_Tyr_perm"/>
    <property type="match status" value="1"/>
</dbReference>
<dbReference type="InterPro" id="IPR013059">
    <property type="entry name" value="Trp_tyr_transpt"/>
</dbReference>
<keyword evidence="3" id="KW-1003">Cell membrane</keyword>
<comment type="caution">
    <text evidence="10">The sequence shown here is derived from an EMBL/GenBank/DDBJ whole genome shotgun (WGS) entry which is preliminary data.</text>
</comment>
<feature type="transmembrane region" description="Helical" evidence="9">
    <location>
        <begin position="49"/>
        <end position="67"/>
    </location>
</feature>
<keyword evidence="5 9" id="KW-0812">Transmembrane</keyword>
<dbReference type="EMBL" id="ABIC01000002">
    <property type="protein sequence ID" value="EDQ02547.1"/>
    <property type="molecule type" value="Genomic_DNA"/>
</dbReference>
<dbReference type="GO" id="GO:0005886">
    <property type="term" value="C:plasma membrane"/>
    <property type="evidence" value="ECO:0007669"/>
    <property type="project" value="UniProtKB-SubCell"/>
</dbReference>
<evidence type="ECO:0000313" key="10">
    <source>
        <dbReference type="EMBL" id="EDQ02547.1"/>
    </source>
</evidence>
<gene>
    <name evidence="10" type="ORF">KT99_18557</name>
</gene>
<keyword evidence="2" id="KW-0813">Transport</keyword>
<evidence type="ECO:0000256" key="8">
    <source>
        <dbReference type="ARBA" id="ARBA00023136"/>
    </source>
</evidence>
<keyword evidence="11" id="KW-1185">Reference proteome</keyword>
<reference evidence="10 11" key="1">
    <citation type="submission" date="2007-10" db="EMBL/GenBank/DDBJ databases">
        <authorList>
            <person name="Yayanos A."/>
            <person name="Ferriera S."/>
            <person name="Johnson J."/>
            <person name="Kravitz S."/>
            <person name="Halpern A."/>
            <person name="Remington K."/>
            <person name="Beeson K."/>
            <person name="Tran B."/>
            <person name="Rogers Y.-H."/>
            <person name="Friedman R."/>
            <person name="Venter J.C."/>
        </authorList>
    </citation>
    <scope>NUCLEOTIDE SEQUENCE [LARGE SCALE GENOMIC DNA]</scope>
    <source>
        <strain evidence="10 11">KT99</strain>
    </source>
</reference>
<evidence type="ECO:0000256" key="1">
    <source>
        <dbReference type="ARBA" id="ARBA00004429"/>
    </source>
</evidence>
<evidence type="ECO:0000256" key="2">
    <source>
        <dbReference type="ARBA" id="ARBA00022448"/>
    </source>
</evidence>
<dbReference type="Proteomes" id="UP000005839">
    <property type="component" value="Unassembled WGS sequence"/>
</dbReference>
<dbReference type="STRING" id="314608.KT99_18557"/>
<evidence type="ECO:0000256" key="5">
    <source>
        <dbReference type="ARBA" id="ARBA00022692"/>
    </source>
</evidence>
<dbReference type="AlphaFoldDB" id="A9CWM7"/>
<evidence type="ECO:0000256" key="7">
    <source>
        <dbReference type="ARBA" id="ARBA00022989"/>
    </source>
</evidence>
<evidence type="ECO:0000256" key="4">
    <source>
        <dbReference type="ARBA" id="ARBA00022519"/>
    </source>
</evidence>
<protein>
    <submittedName>
        <fullName evidence="10">Tyrosine-specific transport protein (HAAAP family)</fullName>
    </submittedName>
</protein>
<comment type="subcellular location">
    <subcellularLocation>
        <location evidence="1">Cell inner membrane</location>
        <topology evidence="1">Multi-pass membrane protein</topology>
    </subcellularLocation>
</comment>
<evidence type="ECO:0000256" key="9">
    <source>
        <dbReference type="SAM" id="Phobius"/>
    </source>
</evidence>
<keyword evidence="4" id="KW-0997">Cell inner membrane</keyword>
<dbReference type="PANTHER" id="PTHR46997:SF2">
    <property type="entry name" value="TYROSINE-SPECIFIC TRANSPORT SYSTEM"/>
    <property type="match status" value="1"/>
</dbReference>
<evidence type="ECO:0000256" key="3">
    <source>
        <dbReference type="ARBA" id="ARBA00022475"/>
    </source>
</evidence>
<dbReference type="GO" id="GO:0003333">
    <property type="term" value="P:amino acid transmembrane transport"/>
    <property type="evidence" value="ECO:0007669"/>
    <property type="project" value="InterPro"/>
</dbReference>
<keyword evidence="6" id="KW-0029">Amino-acid transport</keyword>
<evidence type="ECO:0000313" key="11">
    <source>
        <dbReference type="Proteomes" id="UP000005839"/>
    </source>
</evidence>
<sequence length="70" mass="7490">MFYPRGFIVALGYAAFSLVVLAIFLPVAMVVSQRKQTGLGGYRVKGGQAGLIIATLAGIFIVMVQILEML</sequence>
<dbReference type="InterPro" id="IPR018227">
    <property type="entry name" value="Amino_acid_transport_2"/>
</dbReference>
<evidence type="ECO:0000256" key="6">
    <source>
        <dbReference type="ARBA" id="ARBA00022970"/>
    </source>
</evidence>